<dbReference type="EMBL" id="CAXAMM010044572">
    <property type="protein sequence ID" value="CAK9115167.1"/>
    <property type="molecule type" value="Genomic_DNA"/>
</dbReference>
<evidence type="ECO:0000259" key="2">
    <source>
        <dbReference type="PROSITE" id="PS50222"/>
    </source>
</evidence>
<sequence>MFTAFRGFTGDCVDELGHSLTSKLSQEFGVIFVLGYIASYMLVTMGIFNVILAVYVEITMRSAKESDEQYSLESIKVARATRELLKKFAAAHHVFHVMEDHAVELSQLEISQSATLFTDDEIQENIEISKELFLLVIHDRGVQALMDDLELPSNRAHLFEVIDADGSGTLHIQELVQGLLKLRGEVNKGDCVAPLLATKSVQEMVCSLRTDQHTNFERILRCTAHAVKTVDACFVIEMRDRSDGTSCSSSMESTANHWRKSIRFDLHVENKLKG</sequence>
<comment type="caution">
    <text evidence="3">The sequence shown here is derived from an EMBL/GenBank/DDBJ whole genome shotgun (WGS) entry which is preliminary data.</text>
</comment>
<keyword evidence="1" id="KW-0812">Transmembrane</keyword>
<gene>
    <name evidence="3" type="ORF">SCF082_LOCUS53308</name>
</gene>
<dbReference type="PROSITE" id="PS50222">
    <property type="entry name" value="EF_HAND_2"/>
    <property type="match status" value="1"/>
</dbReference>
<keyword evidence="4" id="KW-1185">Reference proteome</keyword>
<name>A0ABP0SRX1_9DINO</name>
<feature type="domain" description="EF-hand" evidence="2">
    <location>
        <begin position="158"/>
        <end position="185"/>
    </location>
</feature>
<keyword evidence="1" id="KW-1133">Transmembrane helix</keyword>
<dbReference type="Proteomes" id="UP001642464">
    <property type="component" value="Unassembled WGS sequence"/>
</dbReference>
<evidence type="ECO:0000256" key="1">
    <source>
        <dbReference type="SAM" id="Phobius"/>
    </source>
</evidence>
<reference evidence="3 4" key="1">
    <citation type="submission" date="2024-02" db="EMBL/GenBank/DDBJ databases">
        <authorList>
            <person name="Chen Y."/>
            <person name="Shah S."/>
            <person name="Dougan E. K."/>
            <person name="Thang M."/>
            <person name="Chan C."/>
        </authorList>
    </citation>
    <scope>NUCLEOTIDE SEQUENCE [LARGE SCALE GENOMIC DNA]</scope>
</reference>
<feature type="transmembrane region" description="Helical" evidence="1">
    <location>
        <begin position="28"/>
        <end position="56"/>
    </location>
</feature>
<evidence type="ECO:0000313" key="4">
    <source>
        <dbReference type="Proteomes" id="UP001642464"/>
    </source>
</evidence>
<organism evidence="3 4">
    <name type="scientific">Durusdinium trenchii</name>
    <dbReference type="NCBI Taxonomy" id="1381693"/>
    <lineage>
        <taxon>Eukaryota</taxon>
        <taxon>Sar</taxon>
        <taxon>Alveolata</taxon>
        <taxon>Dinophyceae</taxon>
        <taxon>Suessiales</taxon>
        <taxon>Symbiodiniaceae</taxon>
        <taxon>Durusdinium</taxon>
    </lineage>
</organism>
<proteinExistence type="predicted"/>
<keyword evidence="1" id="KW-0472">Membrane</keyword>
<evidence type="ECO:0000313" key="3">
    <source>
        <dbReference type="EMBL" id="CAK9115167.1"/>
    </source>
</evidence>
<protein>
    <submittedName>
        <fullName evidence="3">Sodium/potassium/calcium exchanger 1</fullName>
    </submittedName>
</protein>
<accession>A0ABP0SRX1</accession>
<dbReference type="InterPro" id="IPR002048">
    <property type="entry name" value="EF_hand_dom"/>
</dbReference>